<comment type="pathway">
    <text evidence="9">Cofactor biosynthesis; coenzyme A biosynthesis; CoA from (R)-pantothenate: step 4/5.</text>
</comment>
<dbReference type="EC" id="2.7.7.3" evidence="9"/>
<dbReference type="CDD" id="cd02163">
    <property type="entry name" value="PPAT"/>
    <property type="match status" value="1"/>
</dbReference>
<name>A0A9D9HH26_9SPIR</name>
<feature type="binding site" evidence="9">
    <location>
        <position position="73"/>
    </location>
    <ligand>
        <name>substrate</name>
    </ligand>
</feature>
<dbReference type="NCBIfam" id="TIGR01510">
    <property type="entry name" value="coaD_prev_kdtB"/>
    <property type="match status" value="1"/>
</dbReference>
<feature type="binding site" evidence="9">
    <location>
        <position position="9"/>
    </location>
    <ligand>
        <name>substrate</name>
    </ligand>
</feature>
<dbReference type="PRINTS" id="PR01020">
    <property type="entry name" value="LPSBIOSNTHSS"/>
</dbReference>
<evidence type="ECO:0000256" key="4">
    <source>
        <dbReference type="ARBA" id="ARBA00022741"/>
    </source>
</evidence>
<feature type="binding site" evidence="9">
    <location>
        <position position="98"/>
    </location>
    <ligand>
        <name>ATP</name>
        <dbReference type="ChEBI" id="CHEBI:30616"/>
    </ligand>
</feature>
<evidence type="ECO:0000256" key="7">
    <source>
        <dbReference type="ARBA" id="ARBA00022993"/>
    </source>
</evidence>
<dbReference type="Proteomes" id="UP000823616">
    <property type="component" value="Unassembled WGS sequence"/>
</dbReference>
<organism evidence="11 12">
    <name type="scientific">Candidatus Avitreponema avistercoris</name>
    <dbReference type="NCBI Taxonomy" id="2840705"/>
    <lineage>
        <taxon>Bacteria</taxon>
        <taxon>Pseudomonadati</taxon>
        <taxon>Spirochaetota</taxon>
        <taxon>Spirochaetia</taxon>
        <taxon>Spirochaetales</taxon>
        <taxon>Candidatus Avitreponema</taxon>
    </lineage>
</organism>
<dbReference type="GO" id="GO:0015937">
    <property type="term" value="P:coenzyme A biosynthetic process"/>
    <property type="evidence" value="ECO:0007669"/>
    <property type="project" value="UniProtKB-UniRule"/>
</dbReference>
<feature type="binding site" evidence="9">
    <location>
        <begin position="123"/>
        <end position="129"/>
    </location>
    <ligand>
        <name>ATP</name>
        <dbReference type="ChEBI" id="CHEBI:30616"/>
    </ligand>
</feature>
<dbReference type="InterPro" id="IPR001980">
    <property type="entry name" value="PPAT"/>
</dbReference>
<dbReference type="InterPro" id="IPR004821">
    <property type="entry name" value="Cyt_trans-like"/>
</dbReference>
<reference evidence="11" key="1">
    <citation type="submission" date="2020-10" db="EMBL/GenBank/DDBJ databases">
        <authorList>
            <person name="Gilroy R."/>
        </authorList>
    </citation>
    <scope>NUCLEOTIDE SEQUENCE</scope>
    <source>
        <strain evidence="11">B3-4054</strain>
    </source>
</reference>
<accession>A0A9D9HH26</accession>
<evidence type="ECO:0000256" key="9">
    <source>
        <dbReference type="HAMAP-Rule" id="MF_00151"/>
    </source>
</evidence>
<feature type="binding site" evidence="9">
    <location>
        <position position="41"/>
    </location>
    <ligand>
        <name>substrate</name>
    </ligand>
</feature>
<comment type="caution">
    <text evidence="11">The sequence shown here is derived from an EMBL/GenBank/DDBJ whole genome shotgun (WGS) entry which is preliminary data.</text>
</comment>
<protein>
    <recommendedName>
        <fullName evidence="9">Phosphopantetheine adenylyltransferase</fullName>
        <ecNumber evidence="9">2.7.7.3</ecNumber>
    </recommendedName>
    <alternativeName>
        <fullName evidence="9">Dephospho-CoA pyrophosphorylase</fullName>
    </alternativeName>
    <alternativeName>
        <fullName evidence="9">Pantetheine-phosphate adenylyltransferase</fullName>
        <shortName evidence="9">PPAT</shortName>
    </alternativeName>
</protein>
<dbReference type="GO" id="GO:0004595">
    <property type="term" value="F:pantetheine-phosphate adenylyltransferase activity"/>
    <property type="evidence" value="ECO:0007669"/>
    <property type="project" value="UniProtKB-UniRule"/>
</dbReference>
<sequence>MVKAVFAGSFDPPTFGHLNIIRRATSIFREIHVVVAVNSEKKYLFSASERVALMQDLVSGWTNVSVHAWDKLIVEYARRIGASVLIRGVRNLADFSYEFDLAMLNRGLNPEIETVFLSTDPEYFVLRSSAIKELASLGGDVSAMVPESVAQALYGKYRSGGA</sequence>
<feature type="domain" description="Cytidyltransferase-like" evidence="10">
    <location>
        <begin position="5"/>
        <end position="133"/>
    </location>
</feature>
<comment type="function">
    <text evidence="9">Reversibly transfers an adenylyl group from ATP to 4'-phosphopantetheine, yielding dephospho-CoA (dPCoA) and pyrophosphate.</text>
</comment>
<keyword evidence="3 9" id="KW-0548">Nucleotidyltransferase</keyword>
<dbReference type="HAMAP" id="MF_00151">
    <property type="entry name" value="PPAT_bact"/>
    <property type="match status" value="1"/>
</dbReference>
<dbReference type="SUPFAM" id="SSF52374">
    <property type="entry name" value="Nucleotidylyl transferase"/>
    <property type="match status" value="1"/>
</dbReference>
<feature type="site" description="Transition state stabilizer" evidence="9">
    <location>
        <position position="17"/>
    </location>
</feature>
<dbReference type="PANTHER" id="PTHR21342">
    <property type="entry name" value="PHOSPHOPANTETHEINE ADENYLYLTRANSFERASE"/>
    <property type="match status" value="1"/>
</dbReference>
<evidence type="ECO:0000256" key="2">
    <source>
        <dbReference type="ARBA" id="ARBA00022679"/>
    </source>
</evidence>
<feature type="binding site" evidence="9">
    <location>
        <begin position="88"/>
        <end position="90"/>
    </location>
    <ligand>
        <name>ATP</name>
        <dbReference type="ChEBI" id="CHEBI:30616"/>
    </ligand>
</feature>
<feature type="binding site" evidence="9">
    <location>
        <begin position="9"/>
        <end position="10"/>
    </location>
    <ligand>
        <name>ATP</name>
        <dbReference type="ChEBI" id="CHEBI:30616"/>
    </ligand>
</feature>
<evidence type="ECO:0000256" key="8">
    <source>
        <dbReference type="ARBA" id="ARBA00029346"/>
    </source>
</evidence>
<dbReference type="InterPro" id="IPR014729">
    <property type="entry name" value="Rossmann-like_a/b/a_fold"/>
</dbReference>
<evidence type="ECO:0000256" key="3">
    <source>
        <dbReference type="ARBA" id="ARBA00022695"/>
    </source>
</evidence>
<keyword evidence="6 9" id="KW-0460">Magnesium</keyword>
<evidence type="ECO:0000256" key="5">
    <source>
        <dbReference type="ARBA" id="ARBA00022840"/>
    </source>
</evidence>
<keyword evidence="4 9" id="KW-0547">Nucleotide-binding</keyword>
<feature type="binding site" evidence="9">
    <location>
        <position position="87"/>
    </location>
    <ligand>
        <name>substrate</name>
    </ligand>
</feature>
<evidence type="ECO:0000313" key="12">
    <source>
        <dbReference type="Proteomes" id="UP000823616"/>
    </source>
</evidence>
<evidence type="ECO:0000259" key="10">
    <source>
        <dbReference type="Pfam" id="PF01467"/>
    </source>
</evidence>
<evidence type="ECO:0000313" key="11">
    <source>
        <dbReference type="EMBL" id="MBO8450794.1"/>
    </source>
</evidence>
<feature type="binding site" evidence="9">
    <location>
        <position position="17"/>
    </location>
    <ligand>
        <name>ATP</name>
        <dbReference type="ChEBI" id="CHEBI:30616"/>
    </ligand>
</feature>
<keyword evidence="2 9" id="KW-0808">Transferase</keyword>
<comment type="subcellular location">
    <subcellularLocation>
        <location evidence="9">Cytoplasm</location>
    </subcellularLocation>
</comment>
<dbReference type="Pfam" id="PF01467">
    <property type="entry name" value="CTP_transf_like"/>
    <property type="match status" value="1"/>
</dbReference>
<dbReference type="Gene3D" id="3.40.50.620">
    <property type="entry name" value="HUPs"/>
    <property type="match status" value="1"/>
</dbReference>
<dbReference type="NCBIfam" id="TIGR00125">
    <property type="entry name" value="cyt_tran_rel"/>
    <property type="match status" value="1"/>
</dbReference>
<gene>
    <name evidence="9 11" type="primary">coaD</name>
    <name evidence="11" type="ORF">IAA96_06780</name>
</gene>
<dbReference type="EMBL" id="JADIMS010000125">
    <property type="protein sequence ID" value="MBO8450794.1"/>
    <property type="molecule type" value="Genomic_DNA"/>
</dbReference>
<proteinExistence type="inferred from homology"/>
<keyword evidence="1 9" id="KW-0963">Cytoplasm</keyword>
<dbReference type="AlphaFoldDB" id="A0A9D9HH26"/>
<evidence type="ECO:0000256" key="1">
    <source>
        <dbReference type="ARBA" id="ARBA00022490"/>
    </source>
</evidence>
<comment type="similarity">
    <text evidence="9">Belongs to the bacterial CoaD family.</text>
</comment>
<evidence type="ECO:0000256" key="6">
    <source>
        <dbReference type="ARBA" id="ARBA00022842"/>
    </source>
</evidence>
<dbReference type="PANTHER" id="PTHR21342:SF1">
    <property type="entry name" value="PHOSPHOPANTETHEINE ADENYLYLTRANSFERASE"/>
    <property type="match status" value="1"/>
</dbReference>
<reference evidence="11" key="2">
    <citation type="journal article" date="2021" name="PeerJ">
        <title>Extensive microbial diversity within the chicken gut microbiome revealed by metagenomics and culture.</title>
        <authorList>
            <person name="Gilroy R."/>
            <person name="Ravi A."/>
            <person name="Getino M."/>
            <person name="Pursley I."/>
            <person name="Horton D.L."/>
            <person name="Alikhan N.F."/>
            <person name="Baker D."/>
            <person name="Gharbi K."/>
            <person name="Hall N."/>
            <person name="Watson M."/>
            <person name="Adriaenssens E.M."/>
            <person name="Foster-Nyarko E."/>
            <person name="Jarju S."/>
            <person name="Secka A."/>
            <person name="Antonio M."/>
            <person name="Oren A."/>
            <person name="Chaudhuri R.R."/>
            <person name="La Ragione R."/>
            <person name="Hildebrand F."/>
            <person name="Pallen M.J."/>
        </authorList>
    </citation>
    <scope>NUCLEOTIDE SEQUENCE</scope>
    <source>
        <strain evidence="11">B3-4054</strain>
    </source>
</reference>
<keyword evidence="5 9" id="KW-0067">ATP-binding</keyword>
<keyword evidence="7 9" id="KW-0173">Coenzyme A biosynthesis</keyword>
<comment type="subunit">
    <text evidence="9">Homohexamer.</text>
</comment>
<comment type="catalytic activity">
    <reaction evidence="8 9">
        <text>(R)-4'-phosphopantetheine + ATP + H(+) = 3'-dephospho-CoA + diphosphate</text>
        <dbReference type="Rhea" id="RHEA:19801"/>
        <dbReference type="ChEBI" id="CHEBI:15378"/>
        <dbReference type="ChEBI" id="CHEBI:30616"/>
        <dbReference type="ChEBI" id="CHEBI:33019"/>
        <dbReference type="ChEBI" id="CHEBI:57328"/>
        <dbReference type="ChEBI" id="CHEBI:61723"/>
        <dbReference type="EC" id="2.7.7.3"/>
    </reaction>
</comment>
<dbReference type="GO" id="GO:0005524">
    <property type="term" value="F:ATP binding"/>
    <property type="evidence" value="ECO:0007669"/>
    <property type="project" value="UniProtKB-KW"/>
</dbReference>
<dbReference type="GO" id="GO:0005737">
    <property type="term" value="C:cytoplasm"/>
    <property type="evidence" value="ECO:0007669"/>
    <property type="project" value="UniProtKB-SubCell"/>
</dbReference>
<comment type="cofactor">
    <cofactor evidence="9">
        <name>Mg(2+)</name>
        <dbReference type="ChEBI" id="CHEBI:18420"/>
    </cofactor>
</comment>